<evidence type="ECO:0000313" key="11">
    <source>
        <dbReference type="Proteomes" id="UP000002805"/>
    </source>
</evidence>
<sequence>WAVVTAASVFQINVTLSWNRALQRTLGNLLGVLAFAAVVPLIRTGPAALLGCLLFFSFAAEALITRNYWLGSVAVTPMALLLVEAGGPHPPGTLIGDRVLDTLIGVVLGLLAAVVVTNRRAAGRVEQALAAAAAARAAAERTLAGPDPATAALDADSRRLAAALVDLRDARDAAAGEWWQRTLPEEEVLEAERAGHRTLTATAQRRGLHGPAPTIGAV</sequence>
<keyword evidence="5 8" id="KW-0472">Membrane</keyword>
<evidence type="ECO:0000256" key="6">
    <source>
        <dbReference type="ARBA" id="ARBA00043993"/>
    </source>
</evidence>
<feature type="transmembrane region" description="Helical" evidence="8">
    <location>
        <begin position="29"/>
        <end position="56"/>
    </location>
</feature>
<dbReference type="PANTHER" id="PTHR30509:SF9">
    <property type="entry name" value="MULTIDRUG RESISTANCE PROTEIN MDTO"/>
    <property type="match status" value="1"/>
</dbReference>
<dbReference type="RefSeq" id="WP_005309591.1">
    <property type="nucleotide sequence ID" value="NZ_CM000950.1"/>
</dbReference>
<evidence type="ECO:0000256" key="3">
    <source>
        <dbReference type="ARBA" id="ARBA00022692"/>
    </source>
</evidence>
<evidence type="ECO:0000256" key="5">
    <source>
        <dbReference type="ARBA" id="ARBA00023136"/>
    </source>
</evidence>
<reference evidence="11" key="1">
    <citation type="submission" date="2008-02" db="EMBL/GenBank/DDBJ databases">
        <authorList>
            <consortium name="The Broad Institute Genome Sequencing Platform"/>
            <person name="Fischbach M."/>
            <person name="Ward D."/>
            <person name="Young S."/>
            <person name="Jaffe D."/>
            <person name="Gnerre S."/>
            <person name="Berlin A."/>
            <person name="Heiman D."/>
            <person name="Hepburn T."/>
            <person name="Sykes S."/>
            <person name="Alvarado L."/>
            <person name="Kodira C.D."/>
            <person name="Straight P."/>
            <person name="Clardy J."/>
            <person name="Hung D."/>
            <person name="Kolter R."/>
            <person name="Mekalanos J."/>
            <person name="Walker S."/>
            <person name="Walsh C.T."/>
            <person name="Lander E."/>
            <person name="Galagan J."/>
            <person name="Nusbaum C."/>
            <person name="Birren B."/>
        </authorList>
    </citation>
    <scope>NUCLEOTIDE SEQUENCE [LARGE SCALE GENOMIC DNA]</scope>
    <source>
        <strain evidence="11">ATCC 25486 / DSM 40338 / CBS 914.69 / JCM 4507 / NBRC 13074 / NRRL 2958 / 5647</strain>
    </source>
</reference>
<accession>D6X8S1</accession>
<dbReference type="EMBL" id="CM000950">
    <property type="protein sequence ID" value="EFH30736.1"/>
    <property type="molecule type" value="Genomic_DNA"/>
</dbReference>
<keyword evidence="11" id="KW-1185">Reference proteome</keyword>
<gene>
    <name evidence="10" type="ORF">SSDG_05953</name>
</gene>
<evidence type="ECO:0000256" key="7">
    <source>
        <dbReference type="SAM" id="MobiDB-lite"/>
    </source>
</evidence>
<dbReference type="Pfam" id="PF13515">
    <property type="entry name" value="FUSC_2"/>
    <property type="match status" value="1"/>
</dbReference>
<feature type="domain" description="Integral membrane bound transporter" evidence="9">
    <location>
        <begin position="1"/>
        <end position="112"/>
    </location>
</feature>
<feature type="transmembrane region" description="Helical" evidence="8">
    <location>
        <begin position="99"/>
        <end position="117"/>
    </location>
</feature>
<evidence type="ECO:0000313" key="10">
    <source>
        <dbReference type="EMBL" id="EFH30736.1"/>
    </source>
</evidence>
<reference evidence="11" key="2">
    <citation type="submission" date="2009-10" db="EMBL/GenBank/DDBJ databases">
        <title>The genome sequence of Streptomyces pristinaespiralis strain ATCC 25486.</title>
        <authorList>
            <consortium name="The Broad Institute Genome Sequencing Platform"/>
            <consortium name="Broad Institute Microbial Sequencing Center"/>
            <person name="Fischbach M."/>
            <person name="Godfrey P."/>
            <person name="Ward D."/>
            <person name="Young S."/>
            <person name="Zeng Q."/>
            <person name="Koehrsen M."/>
            <person name="Alvarado L."/>
            <person name="Berlin A.M."/>
            <person name="Bochicchio J."/>
            <person name="Borenstein D."/>
            <person name="Chapman S.B."/>
            <person name="Chen Z."/>
            <person name="Engels R."/>
            <person name="Freedman E."/>
            <person name="Gellesch M."/>
            <person name="Goldberg J."/>
            <person name="Griggs A."/>
            <person name="Gujja S."/>
            <person name="Heilman E.R."/>
            <person name="Heiman D.I."/>
            <person name="Hepburn T.A."/>
            <person name="Howarth C."/>
            <person name="Jen D."/>
            <person name="Larson L."/>
            <person name="Lewis B."/>
            <person name="Mehta T."/>
            <person name="Park D."/>
            <person name="Pearson M."/>
            <person name="Richards J."/>
            <person name="Roberts A."/>
            <person name="Saif S."/>
            <person name="Shea T.D."/>
            <person name="Shenoy N."/>
            <person name="Sisk P."/>
            <person name="Stolte C."/>
            <person name="Sykes S.N."/>
            <person name="Thomson T."/>
            <person name="Walk T."/>
            <person name="White J."/>
            <person name="Yandava C."/>
            <person name="Straight P."/>
            <person name="Clardy J."/>
            <person name="Hung D."/>
            <person name="Kolter R."/>
            <person name="Mekalanos J."/>
            <person name="Walker S."/>
            <person name="Walsh C.T."/>
            <person name="Wieland-Brown L.C."/>
            <person name="Haas B."/>
            <person name="Nusbaum C."/>
            <person name="Birren B."/>
        </authorList>
    </citation>
    <scope>NUCLEOTIDE SEQUENCE [LARGE SCALE GENOMIC DNA]</scope>
    <source>
        <strain evidence="11">ATCC 25486 / DSM 40338 / CBS 914.69 / JCM 4507 / NBRC 13074 / NRRL 2958 / 5647</strain>
    </source>
</reference>
<evidence type="ECO:0000256" key="4">
    <source>
        <dbReference type="ARBA" id="ARBA00022989"/>
    </source>
</evidence>
<keyword evidence="4 8" id="KW-1133">Transmembrane helix</keyword>
<dbReference type="PANTHER" id="PTHR30509">
    <property type="entry name" value="P-HYDROXYBENZOIC ACID EFFLUX PUMP SUBUNIT-RELATED"/>
    <property type="match status" value="1"/>
</dbReference>
<evidence type="ECO:0000256" key="2">
    <source>
        <dbReference type="ARBA" id="ARBA00022475"/>
    </source>
</evidence>
<feature type="transmembrane region" description="Helical" evidence="8">
    <location>
        <begin position="68"/>
        <end position="87"/>
    </location>
</feature>
<proteinExistence type="inferred from homology"/>
<keyword evidence="3 8" id="KW-0812">Transmembrane</keyword>
<evidence type="ECO:0000256" key="8">
    <source>
        <dbReference type="SAM" id="Phobius"/>
    </source>
</evidence>
<dbReference type="Proteomes" id="UP000002805">
    <property type="component" value="Chromosome"/>
</dbReference>
<dbReference type="HOGENOM" id="CLU_077843_0_0_11"/>
<feature type="non-terminal residue" evidence="10">
    <location>
        <position position="1"/>
    </location>
</feature>
<dbReference type="AlphaFoldDB" id="D6X8S1"/>
<organism evidence="10 11">
    <name type="scientific">Streptomyces pristinaespiralis (strain ATCC 25486 / DSM 40338 / CBS 914.69 / JCM 4507 / KCC S-0507 / NBRC 13074 / NRRL 2958 / 5647)</name>
    <dbReference type="NCBI Taxonomy" id="457429"/>
    <lineage>
        <taxon>Bacteria</taxon>
        <taxon>Bacillati</taxon>
        <taxon>Actinomycetota</taxon>
        <taxon>Actinomycetes</taxon>
        <taxon>Kitasatosporales</taxon>
        <taxon>Streptomycetaceae</taxon>
        <taxon>Streptomyces</taxon>
    </lineage>
</organism>
<name>D6X8S1_STRE2</name>
<dbReference type="InterPro" id="IPR049453">
    <property type="entry name" value="Memb_transporter_dom"/>
</dbReference>
<protein>
    <recommendedName>
        <fullName evidence="9">Integral membrane bound transporter domain-containing protein</fullName>
    </recommendedName>
</protein>
<evidence type="ECO:0000256" key="1">
    <source>
        <dbReference type="ARBA" id="ARBA00004651"/>
    </source>
</evidence>
<feature type="region of interest" description="Disordered" evidence="7">
    <location>
        <begin position="199"/>
        <end position="218"/>
    </location>
</feature>
<dbReference type="eggNOG" id="COG1289">
    <property type="taxonomic scope" value="Bacteria"/>
</dbReference>
<keyword evidence="2" id="KW-1003">Cell membrane</keyword>
<dbReference type="GO" id="GO:0005886">
    <property type="term" value="C:plasma membrane"/>
    <property type="evidence" value="ECO:0007669"/>
    <property type="project" value="UniProtKB-SubCell"/>
</dbReference>
<comment type="similarity">
    <text evidence="6">Belongs to the YccS/YhfK family.</text>
</comment>
<evidence type="ECO:0000259" key="9">
    <source>
        <dbReference type="Pfam" id="PF13515"/>
    </source>
</evidence>
<comment type="subcellular location">
    <subcellularLocation>
        <location evidence="1">Cell membrane</location>
        <topology evidence="1">Multi-pass membrane protein</topology>
    </subcellularLocation>
</comment>